<name>A0A089HLD7_PAEDU</name>
<keyword evidence="3" id="KW-0238">DNA-binding</keyword>
<evidence type="ECO:0000313" key="7">
    <source>
        <dbReference type="Proteomes" id="UP000029409"/>
    </source>
</evidence>
<dbReference type="Proteomes" id="UP000029409">
    <property type="component" value="Chromosome"/>
</dbReference>
<reference evidence="6 7" key="1">
    <citation type="submission" date="2014-08" db="EMBL/GenBank/DDBJ databases">
        <title>Comparative genomics of the Paenibacillus odorifer group.</title>
        <authorList>
            <person name="den Bakker H.C."/>
            <person name="Tsai Y.-C."/>
            <person name="Martin N."/>
            <person name="Korlach J."/>
            <person name="Wiedmann M."/>
        </authorList>
    </citation>
    <scope>NUCLEOTIDE SEQUENCE [LARGE SCALE GENOMIC DNA]</scope>
    <source>
        <strain evidence="6 7">DSM 1735</strain>
    </source>
</reference>
<dbReference type="GO" id="GO:0003700">
    <property type="term" value="F:DNA-binding transcription factor activity"/>
    <property type="evidence" value="ECO:0007669"/>
    <property type="project" value="TreeGrafter"/>
</dbReference>
<dbReference type="SMART" id="SM00354">
    <property type="entry name" value="HTH_LACI"/>
    <property type="match status" value="1"/>
</dbReference>
<evidence type="ECO:0000256" key="2">
    <source>
        <dbReference type="ARBA" id="ARBA00023015"/>
    </source>
</evidence>
<organism evidence="6 7">
    <name type="scientific">Paenibacillus durus</name>
    <name type="common">Paenibacillus azotofixans</name>
    <dbReference type="NCBI Taxonomy" id="44251"/>
    <lineage>
        <taxon>Bacteria</taxon>
        <taxon>Bacillati</taxon>
        <taxon>Bacillota</taxon>
        <taxon>Bacilli</taxon>
        <taxon>Bacillales</taxon>
        <taxon>Paenibacillaceae</taxon>
        <taxon>Paenibacillus</taxon>
    </lineage>
</organism>
<dbReference type="Pfam" id="PF13377">
    <property type="entry name" value="Peripla_BP_3"/>
    <property type="match status" value="1"/>
</dbReference>
<keyword evidence="2" id="KW-0805">Transcription regulation</keyword>
<dbReference type="STRING" id="44251.PDUR_05690"/>
<dbReference type="InterPro" id="IPR028082">
    <property type="entry name" value="Peripla_BP_I"/>
</dbReference>
<keyword evidence="1" id="KW-0678">Repressor</keyword>
<dbReference type="eggNOG" id="COG1609">
    <property type="taxonomic scope" value="Bacteria"/>
</dbReference>
<evidence type="ECO:0000256" key="1">
    <source>
        <dbReference type="ARBA" id="ARBA00022491"/>
    </source>
</evidence>
<evidence type="ECO:0000313" key="6">
    <source>
        <dbReference type="EMBL" id="AIQ11500.1"/>
    </source>
</evidence>
<dbReference type="InterPro" id="IPR046335">
    <property type="entry name" value="LacI/GalR-like_sensor"/>
</dbReference>
<dbReference type="InterPro" id="IPR010982">
    <property type="entry name" value="Lambda_DNA-bd_dom_sf"/>
</dbReference>
<evidence type="ECO:0000256" key="3">
    <source>
        <dbReference type="ARBA" id="ARBA00023125"/>
    </source>
</evidence>
<dbReference type="SUPFAM" id="SSF47413">
    <property type="entry name" value="lambda repressor-like DNA-binding domains"/>
    <property type="match status" value="1"/>
</dbReference>
<dbReference type="EMBL" id="CP009288">
    <property type="protein sequence ID" value="AIQ11500.1"/>
    <property type="molecule type" value="Genomic_DNA"/>
</dbReference>
<dbReference type="AlphaFoldDB" id="A0A089HLD7"/>
<dbReference type="RefSeq" id="WP_042205412.1">
    <property type="nucleotide sequence ID" value="NZ_CP009288.1"/>
</dbReference>
<dbReference type="PANTHER" id="PTHR30146:SF148">
    <property type="entry name" value="HTH-TYPE TRANSCRIPTIONAL REPRESSOR PURR-RELATED"/>
    <property type="match status" value="1"/>
</dbReference>
<dbReference type="InterPro" id="IPR000843">
    <property type="entry name" value="HTH_LacI"/>
</dbReference>
<evidence type="ECO:0000256" key="4">
    <source>
        <dbReference type="ARBA" id="ARBA00023163"/>
    </source>
</evidence>
<dbReference type="CDD" id="cd01392">
    <property type="entry name" value="HTH_LacI"/>
    <property type="match status" value="1"/>
</dbReference>
<dbReference type="GO" id="GO:0000976">
    <property type="term" value="F:transcription cis-regulatory region binding"/>
    <property type="evidence" value="ECO:0007669"/>
    <property type="project" value="TreeGrafter"/>
</dbReference>
<dbReference type="Gene3D" id="3.40.50.2300">
    <property type="match status" value="2"/>
</dbReference>
<evidence type="ECO:0000259" key="5">
    <source>
        <dbReference type="PROSITE" id="PS50932"/>
    </source>
</evidence>
<proteinExistence type="predicted"/>
<dbReference type="CDD" id="cd19974">
    <property type="entry name" value="PBP1_LacI-like"/>
    <property type="match status" value="1"/>
</dbReference>
<sequence length="348" mass="38899">MAERVTIQNIADALGLSRNTVSKALNNHPQIPDATREKILQKAAELKYKNFSSMNMGNIALLTRGDINAISFYSETIKGMETGLSAQGFNLILMLVKPDDIRSNVLPSNINPYNIDGIVCMEIFHEPYVKTILGAGIPTVFIDFLPRTVFGSHNYDIIMVENEYSAYTLTKTLIEEGHENIGFIGDLYHCRSFYERWLGFERAMRESGQGPDPAFSITPDDTQPYLSVDWMAERLKALDKLPTAFVCANDDIGICAIRALKELKVQVPEQIEVTGFDDVPNAKIIDPPLTTVHTYPYELGTRVVETLLNRIEQPDRHKEIIYLESSVVLRGSTRQAAESANGISAHQS</sequence>
<dbReference type="Gene3D" id="1.10.260.40">
    <property type="entry name" value="lambda repressor-like DNA-binding domains"/>
    <property type="match status" value="1"/>
</dbReference>
<dbReference type="OrthoDB" id="2026446at2"/>
<dbReference type="KEGG" id="pdu:PDUR_05690"/>
<protein>
    <recommendedName>
        <fullName evidence="5">HTH lacI-type domain-containing protein</fullName>
    </recommendedName>
</protein>
<gene>
    <name evidence="6" type="ORF">PDUR_05690</name>
</gene>
<keyword evidence="4" id="KW-0804">Transcription</keyword>
<dbReference type="SUPFAM" id="SSF53822">
    <property type="entry name" value="Periplasmic binding protein-like I"/>
    <property type="match status" value="1"/>
</dbReference>
<dbReference type="PROSITE" id="PS50932">
    <property type="entry name" value="HTH_LACI_2"/>
    <property type="match status" value="1"/>
</dbReference>
<feature type="domain" description="HTH lacI-type" evidence="5">
    <location>
        <begin position="5"/>
        <end position="49"/>
    </location>
</feature>
<dbReference type="Pfam" id="PF00356">
    <property type="entry name" value="LacI"/>
    <property type="match status" value="1"/>
</dbReference>
<dbReference type="PANTHER" id="PTHR30146">
    <property type="entry name" value="LACI-RELATED TRANSCRIPTIONAL REPRESSOR"/>
    <property type="match status" value="1"/>
</dbReference>
<accession>A0A089HLD7</accession>
<keyword evidence="7" id="KW-1185">Reference proteome</keyword>